<keyword evidence="1" id="KW-0812">Transmembrane</keyword>
<keyword evidence="1" id="KW-0472">Membrane</keyword>
<feature type="transmembrane region" description="Helical" evidence="1">
    <location>
        <begin position="133"/>
        <end position="156"/>
    </location>
</feature>
<keyword evidence="3" id="KW-1185">Reference proteome</keyword>
<evidence type="ECO:0000256" key="1">
    <source>
        <dbReference type="SAM" id="Phobius"/>
    </source>
</evidence>
<dbReference type="InterPro" id="IPR029033">
    <property type="entry name" value="His_PPase_superfam"/>
</dbReference>
<reference evidence="2 3" key="1">
    <citation type="journal article" date="2019" name="Sci. Rep.">
        <title>Orb-weaving spider Araneus ventricosus genome elucidates the spidroin gene catalogue.</title>
        <authorList>
            <person name="Kono N."/>
            <person name="Nakamura H."/>
            <person name="Ohtoshi R."/>
            <person name="Moran D.A.P."/>
            <person name="Shinohara A."/>
            <person name="Yoshida Y."/>
            <person name="Fujiwara M."/>
            <person name="Mori M."/>
            <person name="Tomita M."/>
            <person name="Arakawa K."/>
        </authorList>
    </citation>
    <scope>NUCLEOTIDE SEQUENCE [LARGE SCALE GENOMIC DNA]</scope>
</reference>
<dbReference type="SUPFAM" id="SSF53254">
    <property type="entry name" value="Phosphoglycerate mutase-like"/>
    <property type="match status" value="1"/>
</dbReference>
<name>A0A4Y2UJV2_ARAVE</name>
<organism evidence="2 3">
    <name type="scientific">Araneus ventricosus</name>
    <name type="common">Orbweaver spider</name>
    <name type="synonym">Epeira ventricosa</name>
    <dbReference type="NCBI Taxonomy" id="182803"/>
    <lineage>
        <taxon>Eukaryota</taxon>
        <taxon>Metazoa</taxon>
        <taxon>Ecdysozoa</taxon>
        <taxon>Arthropoda</taxon>
        <taxon>Chelicerata</taxon>
        <taxon>Arachnida</taxon>
        <taxon>Araneae</taxon>
        <taxon>Araneomorphae</taxon>
        <taxon>Entelegynae</taxon>
        <taxon>Araneoidea</taxon>
        <taxon>Araneidae</taxon>
        <taxon>Araneus</taxon>
    </lineage>
</organism>
<dbReference type="AlphaFoldDB" id="A0A4Y2UJV2"/>
<dbReference type="Proteomes" id="UP000499080">
    <property type="component" value="Unassembled WGS sequence"/>
</dbReference>
<evidence type="ECO:0000313" key="2">
    <source>
        <dbReference type="EMBL" id="GBO13319.1"/>
    </source>
</evidence>
<feature type="non-terminal residue" evidence="2">
    <location>
        <position position="1"/>
    </location>
</feature>
<sequence>SLLGEISGNMKKKINGEIPDLKFQLSCVQDVHVAALLKVFNFENMPRPPYCAMLLFELHEMADATVAVRLLYMNSTGPLTDMGEPHVLVLDDCSEFCPLENFTKRFQHLIPDDWEQECELNAATSVYNKSVEILVLVFSFIVVICFILLLGIYCYSKRTIEEQEEKGLSRVPVSFVKNVT</sequence>
<dbReference type="EMBL" id="BGPR01037660">
    <property type="protein sequence ID" value="GBO13319.1"/>
    <property type="molecule type" value="Genomic_DNA"/>
</dbReference>
<gene>
    <name evidence="2" type="ORF">AVEN_123164_1</name>
</gene>
<dbReference type="GO" id="GO:0016791">
    <property type="term" value="F:phosphatase activity"/>
    <property type="evidence" value="ECO:0007669"/>
    <property type="project" value="UniProtKB-ARBA"/>
</dbReference>
<comment type="caution">
    <text evidence="2">The sequence shown here is derived from an EMBL/GenBank/DDBJ whole genome shotgun (WGS) entry which is preliminary data.</text>
</comment>
<protein>
    <submittedName>
        <fullName evidence="2">Uncharacterized protein</fullName>
    </submittedName>
</protein>
<keyword evidence="1" id="KW-1133">Transmembrane helix</keyword>
<proteinExistence type="predicted"/>
<dbReference type="Gene3D" id="3.40.50.1240">
    <property type="entry name" value="Phosphoglycerate mutase-like"/>
    <property type="match status" value="1"/>
</dbReference>
<dbReference type="OrthoDB" id="10257284at2759"/>
<accession>A0A4Y2UJV2</accession>
<evidence type="ECO:0000313" key="3">
    <source>
        <dbReference type="Proteomes" id="UP000499080"/>
    </source>
</evidence>